<dbReference type="EMBL" id="GG673921">
    <property type="protein sequence ID" value="EER14727.1"/>
    <property type="molecule type" value="Genomic_DNA"/>
</dbReference>
<feature type="signal peptide" evidence="2">
    <location>
        <begin position="1"/>
        <end position="27"/>
    </location>
</feature>
<protein>
    <recommendedName>
        <fullName evidence="5">GH18 domain-containing protein</fullName>
    </recommendedName>
</protein>
<gene>
    <name evidence="3" type="ORF">Pmar_PMAR015251</name>
</gene>
<dbReference type="GeneID" id="9045914"/>
<dbReference type="Proteomes" id="UP000007800">
    <property type="component" value="Unassembled WGS sequence"/>
</dbReference>
<organism evidence="4">
    <name type="scientific">Perkinsus marinus (strain ATCC 50983 / TXsc)</name>
    <dbReference type="NCBI Taxonomy" id="423536"/>
    <lineage>
        <taxon>Eukaryota</taxon>
        <taxon>Sar</taxon>
        <taxon>Alveolata</taxon>
        <taxon>Perkinsozoa</taxon>
        <taxon>Perkinsea</taxon>
        <taxon>Perkinsida</taxon>
        <taxon>Perkinsidae</taxon>
        <taxon>Perkinsus</taxon>
    </lineage>
</organism>
<evidence type="ECO:0008006" key="5">
    <source>
        <dbReference type="Google" id="ProtNLM"/>
    </source>
</evidence>
<sequence length="424" mass="45328">MFCPSSRRCGAAFCILAVFFVMEGCGARPNPIIMSPTGLTTSPSGNGSTSEPTTTQSPTPTGPTQSPTPTGPTQSSTPTGPTTTPSSDKCPGSDSPSEVTSNVMLFSDWPSMSAAGPREFLTNHLPAFIAGNNCLNVRVGDLVLTASGAVVKNWVDGDVTKVGRSTIAGGGQDFQSLLQQLEKSGTSFWINVIPTDNTWSTVCTGQPNVMACLFRFATTWNAFMKATVIAGIAVDGIDVRSVDLPKLIDQGQAAKGSLKLGLTVGLGVLNGAKNSHGTKVDMYLSFLLDFWVPSPEAYDGDSSEFASRKDKVQDMTNFLLSSISGESPLPRTDTRRYADDTALIWSPRHSGSTGCMYPLNNRACTDPERANELGSWSPKEAIELMKEIRAKVGSSGTRLGFYTLSLMPFTWLTKDYRKCFGRNC</sequence>
<evidence type="ECO:0000256" key="1">
    <source>
        <dbReference type="SAM" id="MobiDB-lite"/>
    </source>
</evidence>
<reference evidence="3 4" key="1">
    <citation type="submission" date="2008-07" db="EMBL/GenBank/DDBJ databases">
        <authorList>
            <person name="El-Sayed N."/>
            <person name="Caler E."/>
            <person name="Inman J."/>
            <person name="Amedeo P."/>
            <person name="Hass B."/>
            <person name="Wortman J."/>
        </authorList>
    </citation>
    <scope>NUCLEOTIDE SEQUENCE [LARGE SCALE GENOMIC DNA]</scope>
    <source>
        <strain evidence="4">ATCC 50983 / TXsc</strain>
    </source>
</reference>
<accession>C5KL54</accession>
<keyword evidence="4" id="KW-1185">Reference proteome</keyword>
<dbReference type="AlphaFoldDB" id="C5KL54"/>
<name>C5KL54_PERM5</name>
<feature type="compositionally biased region" description="Polar residues" evidence="1">
    <location>
        <begin position="37"/>
        <end position="47"/>
    </location>
</feature>
<feature type="compositionally biased region" description="Low complexity" evidence="1">
    <location>
        <begin position="48"/>
        <end position="87"/>
    </location>
</feature>
<feature type="region of interest" description="Disordered" evidence="1">
    <location>
        <begin position="36"/>
        <end position="99"/>
    </location>
</feature>
<dbReference type="RefSeq" id="XP_002782931.1">
    <property type="nucleotide sequence ID" value="XM_002782885.1"/>
</dbReference>
<evidence type="ECO:0000313" key="4">
    <source>
        <dbReference type="Proteomes" id="UP000007800"/>
    </source>
</evidence>
<dbReference type="InParanoid" id="C5KL54"/>
<evidence type="ECO:0000313" key="3">
    <source>
        <dbReference type="EMBL" id="EER14727.1"/>
    </source>
</evidence>
<evidence type="ECO:0000256" key="2">
    <source>
        <dbReference type="SAM" id="SignalP"/>
    </source>
</evidence>
<proteinExistence type="predicted"/>
<dbReference type="OrthoDB" id="441944at2759"/>
<dbReference type="OMA" id="MPFTWLT"/>
<keyword evidence="2" id="KW-0732">Signal</keyword>
<feature type="chain" id="PRO_5002953956" description="GH18 domain-containing protein" evidence="2">
    <location>
        <begin position="28"/>
        <end position="424"/>
    </location>
</feature>